<dbReference type="EMBL" id="VWZK01011433">
    <property type="protein sequence ID" value="NXG74379.1"/>
    <property type="molecule type" value="Genomic_DNA"/>
</dbReference>
<keyword evidence="1 2" id="KW-0728">SH3 domain</keyword>
<dbReference type="InterPro" id="IPR001683">
    <property type="entry name" value="PX_dom"/>
</dbReference>
<dbReference type="Gene3D" id="2.30.30.40">
    <property type="entry name" value="SH3 Domains"/>
    <property type="match status" value="2"/>
</dbReference>
<dbReference type="PANTHER" id="PTHR15706:SF10">
    <property type="entry name" value="NADPH OXIDASE ORGANIZER 1"/>
    <property type="match status" value="1"/>
</dbReference>
<evidence type="ECO:0000313" key="7">
    <source>
        <dbReference type="Proteomes" id="UP000578343"/>
    </source>
</evidence>
<accession>A0A7K9ECK0</accession>
<evidence type="ECO:0000256" key="3">
    <source>
        <dbReference type="SAM" id="MobiDB-lite"/>
    </source>
</evidence>
<dbReference type="Pfam" id="PF14604">
    <property type="entry name" value="SH3_9"/>
    <property type="match status" value="1"/>
</dbReference>
<evidence type="ECO:0000313" key="6">
    <source>
        <dbReference type="EMBL" id="NXG74379.1"/>
    </source>
</evidence>
<name>A0A7K9ECK0_BARMA</name>
<dbReference type="Proteomes" id="UP000578343">
    <property type="component" value="Unassembled WGS sequence"/>
</dbReference>
<keyword evidence="7" id="KW-1185">Reference proteome</keyword>
<gene>
    <name evidence="6" type="primary">Noxo1</name>
    <name evidence="6" type="ORF">BARMAR_R08058</name>
</gene>
<dbReference type="FunFam" id="3.30.1520.10:FF:000040">
    <property type="entry name" value="NADPH oxidase organizer 1"/>
    <property type="match status" value="1"/>
</dbReference>
<feature type="region of interest" description="Disordered" evidence="3">
    <location>
        <begin position="121"/>
        <end position="140"/>
    </location>
</feature>
<protein>
    <submittedName>
        <fullName evidence="6">NOXO1 oxidase</fullName>
    </submittedName>
</protein>
<feature type="non-terminal residue" evidence="6">
    <location>
        <position position="471"/>
    </location>
</feature>
<evidence type="ECO:0000259" key="4">
    <source>
        <dbReference type="PROSITE" id="PS50002"/>
    </source>
</evidence>
<dbReference type="InterPro" id="IPR036028">
    <property type="entry name" value="SH3-like_dom_sf"/>
</dbReference>
<dbReference type="PROSITE" id="PS50195">
    <property type="entry name" value="PX"/>
    <property type="match status" value="1"/>
</dbReference>
<feature type="domain" description="PX" evidence="5">
    <location>
        <begin position="1"/>
        <end position="104"/>
    </location>
</feature>
<dbReference type="GO" id="GO:0005737">
    <property type="term" value="C:cytoplasm"/>
    <property type="evidence" value="ECO:0007669"/>
    <property type="project" value="TreeGrafter"/>
</dbReference>
<comment type="caution">
    <text evidence="6">The sequence shown here is derived from an EMBL/GenBank/DDBJ whole genome shotgun (WGS) entry which is preliminary data.</text>
</comment>
<feature type="compositionally biased region" description="Low complexity" evidence="3">
    <location>
        <begin position="410"/>
        <end position="427"/>
    </location>
</feature>
<sequence length="471" mass="52889">YMMFVSWSDQNNILIYRTFEDFKRFHKELKRKFPIESGSLRRSDRTIPRFKGANVKQRKSGKLNRSLEILKLLETYSQELLKTDSKISRGEDVVQFFRAQTQDLDPSFPENSVVIMPSEIGGEKKKQPREPFSSITHPQASQSYRCIETFETKDTKNKPFKVTTKEIVEVLIKDRTGWWLVENADKQIAWFPASYLEEIDAHRDTQSTLSSNEEGSLYFVVRAYESQKADELSLNIGVVVEVLRRSDNGWWLVRYNGCTGYMPSMCLQPYKNPHRKLQTIIHCGLNVSTPNLCSSRTAPQARGEAAGHGGTQTRSSLDRTEEDASSLRSSSRSLPRVSSTSDLESDSSSLGSGSSGEQDGHLSWRPDLSRSLPEVEQPRSSPPGHTSTTRGGKSPHLTRDDRNDSGFAESSAADLSDSLTDLDSATSVPKVPVRPSEQEILQKCSTATKRALQQCSSRPALRPLLPLPDVH</sequence>
<dbReference type="FunFam" id="2.30.30.40:FF:000219">
    <property type="entry name" value="NADPH oxidase organizer 1"/>
    <property type="match status" value="1"/>
</dbReference>
<dbReference type="GO" id="GO:0035091">
    <property type="term" value="F:phosphatidylinositol binding"/>
    <property type="evidence" value="ECO:0007669"/>
    <property type="project" value="InterPro"/>
</dbReference>
<feature type="non-terminal residue" evidence="6">
    <location>
        <position position="1"/>
    </location>
</feature>
<dbReference type="Gene3D" id="3.30.1520.10">
    <property type="entry name" value="Phox-like domain"/>
    <property type="match status" value="1"/>
</dbReference>
<dbReference type="PANTHER" id="PTHR15706">
    <property type="entry name" value="SH3 MULTIPLE DOMAIN"/>
    <property type="match status" value="1"/>
</dbReference>
<evidence type="ECO:0000256" key="2">
    <source>
        <dbReference type="PROSITE-ProRule" id="PRU00192"/>
    </source>
</evidence>
<dbReference type="PROSITE" id="PS50002">
    <property type="entry name" value="SH3"/>
    <property type="match status" value="2"/>
</dbReference>
<dbReference type="GO" id="GO:0016176">
    <property type="term" value="F:superoxide-generating NADPH oxidase activator activity"/>
    <property type="evidence" value="ECO:0007669"/>
    <property type="project" value="TreeGrafter"/>
</dbReference>
<dbReference type="InterPro" id="IPR035758">
    <property type="entry name" value="NoxO1_SH3_2"/>
</dbReference>
<evidence type="ECO:0000256" key="1">
    <source>
        <dbReference type="ARBA" id="ARBA00022443"/>
    </source>
</evidence>
<dbReference type="SUPFAM" id="SSF64268">
    <property type="entry name" value="PX domain"/>
    <property type="match status" value="1"/>
</dbReference>
<dbReference type="SUPFAM" id="SSF50044">
    <property type="entry name" value="SH3-domain"/>
    <property type="match status" value="2"/>
</dbReference>
<feature type="domain" description="SH3" evidence="4">
    <location>
        <begin position="213"/>
        <end position="272"/>
    </location>
</feature>
<dbReference type="FunFam" id="2.30.30.40:FF:000233">
    <property type="entry name" value="NADPH oxidase organizer 1"/>
    <property type="match status" value="1"/>
</dbReference>
<feature type="compositionally biased region" description="Basic and acidic residues" evidence="3">
    <location>
        <begin position="358"/>
        <end position="368"/>
    </location>
</feature>
<dbReference type="SMART" id="SM00326">
    <property type="entry name" value="SH3"/>
    <property type="match status" value="2"/>
</dbReference>
<dbReference type="AlphaFoldDB" id="A0A7K9ECK0"/>
<evidence type="ECO:0000259" key="5">
    <source>
        <dbReference type="PROSITE" id="PS50195"/>
    </source>
</evidence>
<dbReference type="OrthoDB" id="10255964at2759"/>
<reference evidence="6 7" key="1">
    <citation type="submission" date="2019-09" db="EMBL/GenBank/DDBJ databases">
        <title>Bird 10,000 Genomes (B10K) Project - Family phase.</title>
        <authorList>
            <person name="Zhang G."/>
        </authorList>
    </citation>
    <scope>NUCLEOTIDE SEQUENCE [LARGE SCALE GENOMIC DNA]</scope>
    <source>
        <strain evidence="6">B10K-DU-001-21</strain>
        <tissue evidence="6">Muscle</tissue>
    </source>
</reference>
<dbReference type="InterPro" id="IPR051228">
    <property type="entry name" value="NADPH_Oxidase/PX-Domain"/>
</dbReference>
<feature type="region of interest" description="Disordered" evidence="3">
    <location>
        <begin position="294"/>
        <end position="436"/>
    </location>
</feature>
<dbReference type="Pfam" id="PF00787">
    <property type="entry name" value="PX"/>
    <property type="match status" value="1"/>
</dbReference>
<dbReference type="InterPro" id="IPR036871">
    <property type="entry name" value="PX_dom_sf"/>
</dbReference>
<feature type="domain" description="SH3" evidence="4">
    <location>
        <begin position="139"/>
        <end position="201"/>
    </location>
</feature>
<organism evidence="6 7">
    <name type="scientific">Baryphthengus martii</name>
    <name type="common">Rufous motmot</name>
    <dbReference type="NCBI Taxonomy" id="176943"/>
    <lineage>
        <taxon>Eukaryota</taxon>
        <taxon>Metazoa</taxon>
        <taxon>Chordata</taxon>
        <taxon>Craniata</taxon>
        <taxon>Vertebrata</taxon>
        <taxon>Euteleostomi</taxon>
        <taxon>Archelosauria</taxon>
        <taxon>Archosauria</taxon>
        <taxon>Dinosauria</taxon>
        <taxon>Saurischia</taxon>
        <taxon>Theropoda</taxon>
        <taxon>Coelurosauria</taxon>
        <taxon>Aves</taxon>
        <taxon>Neognathae</taxon>
        <taxon>Neoaves</taxon>
        <taxon>Telluraves</taxon>
        <taxon>Coraciimorphae</taxon>
        <taxon>Coraciiformes</taxon>
        <taxon>Momotidae</taxon>
        <taxon>Baryphthengus</taxon>
    </lineage>
</organism>
<dbReference type="CDD" id="cd12024">
    <property type="entry name" value="SH3_NoxO1_2"/>
    <property type="match status" value="1"/>
</dbReference>
<feature type="compositionally biased region" description="Low complexity" evidence="3">
    <location>
        <begin position="326"/>
        <end position="357"/>
    </location>
</feature>
<dbReference type="GO" id="GO:0042554">
    <property type="term" value="P:superoxide anion generation"/>
    <property type="evidence" value="ECO:0007669"/>
    <property type="project" value="TreeGrafter"/>
</dbReference>
<dbReference type="InterPro" id="IPR001452">
    <property type="entry name" value="SH3_domain"/>
</dbReference>
<proteinExistence type="predicted"/>